<dbReference type="GO" id="GO:0016787">
    <property type="term" value="F:hydrolase activity"/>
    <property type="evidence" value="ECO:0007669"/>
    <property type="project" value="UniProtKB-KW"/>
</dbReference>
<comment type="similarity">
    <text evidence="1">Belongs to the metallo-dependent hydrolases superfamily. TatD-type hydrolase family.</text>
</comment>
<dbReference type="NCBIfam" id="NF041926">
    <property type="entry name" value="QatD"/>
    <property type="match status" value="1"/>
</dbReference>
<dbReference type="PIRSF" id="PIRSF005902">
    <property type="entry name" value="DNase_TatD"/>
    <property type="match status" value="1"/>
</dbReference>
<dbReference type="SUPFAM" id="SSF51556">
    <property type="entry name" value="Metallo-dependent hydrolases"/>
    <property type="match status" value="1"/>
</dbReference>
<proteinExistence type="inferred from homology"/>
<dbReference type="CDD" id="cd01310">
    <property type="entry name" value="TatD_DNAse"/>
    <property type="match status" value="1"/>
</dbReference>
<evidence type="ECO:0000256" key="2">
    <source>
        <dbReference type="ARBA" id="ARBA00022723"/>
    </source>
</evidence>
<dbReference type="InterPro" id="IPR049677">
    <property type="entry name" value="QatD"/>
</dbReference>
<dbReference type="PANTHER" id="PTHR46317:SF1">
    <property type="entry name" value="HYDROLASE, TATD FAMILY"/>
    <property type="match status" value="1"/>
</dbReference>
<evidence type="ECO:0000256" key="3">
    <source>
        <dbReference type="ARBA" id="ARBA00022801"/>
    </source>
</evidence>
<reference evidence="4 5" key="1">
    <citation type="submission" date="2023-04" db="EMBL/GenBank/DDBJ databases">
        <title>A long-awaited taxogenomic arrangement of the family Halomonadaceae.</title>
        <authorList>
            <person name="De La Haba R."/>
            <person name="Chuvochina M."/>
            <person name="Wittouck S."/>
            <person name="Arahal D.R."/>
            <person name="Sanchez-Porro C."/>
            <person name="Hugenholtz P."/>
            <person name="Ventosa A."/>
        </authorList>
    </citation>
    <scope>NUCLEOTIDE SEQUENCE [LARGE SCALE GENOMIC DNA]</scope>
    <source>
        <strain evidence="4 5">DSM 26770</strain>
    </source>
</reference>
<comment type="caution">
    <text evidence="4">The sequence shown here is derived from an EMBL/GenBank/DDBJ whole genome shotgun (WGS) entry which is preliminary data.</text>
</comment>
<accession>A0ABU1HAN6</accession>
<dbReference type="RefSeq" id="WP_309717500.1">
    <property type="nucleotide sequence ID" value="NZ_JARWAM010000003.1"/>
</dbReference>
<dbReference type="PANTHER" id="PTHR46317">
    <property type="entry name" value="HYDROLASE OF PHP SUPERFAMILY-RELATED PROTEIN"/>
    <property type="match status" value="1"/>
</dbReference>
<keyword evidence="3 4" id="KW-0378">Hydrolase</keyword>
<protein>
    <submittedName>
        <fullName evidence="4">TatD family hydrolase</fullName>
    </submittedName>
</protein>
<keyword evidence="2" id="KW-0479">Metal-binding</keyword>
<keyword evidence="5" id="KW-1185">Reference proteome</keyword>
<organism evidence="4 5">
    <name type="scientific">Franzmannia qiaohouensis</name>
    <dbReference type="NCBI Taxonomy" id="1329370"/>
    <lineage>
        <taxon>Bacteria</taxon>
        <taxon>Pseudomonadati</taxon>
        <taxon>Pseudomonadota</taxon>
        <taxon>Gammaproteobacteria</taxon>
        <taxon>Oceanospirillales</taxon>
        <taxon>Halomonadaceae</taxon>
        <taxon>Franzmannia</taxon>
    </lineage>
</organism>
<dbReference type="EMBL" id="JARWAM010000003">
    <property type="protein sequence ID" value="MDR5904505.1"/>
    <property type="molecule type" value="Genomic_DNA"/>
</dbReference>
<dbReference type="InterPro" id="IPR032466">
    <property type="entry name" value="Metal_Hydrolase"/>
</dbReference>
<name>A0ABU1HAN6_9GAMM</name>
<gene>
    <name evidence="4" type="ORF">QC821_04350</name>
</gene>
<evidence type="ECO:0000313" key="5">
    <source>
        <dbReference type="Proteomes" id="UP001251374"/>
    </source>
</evidence>
<dbReference type="Pfam" id="PF01026">
    <property type="entry name" value="TatD_DNase"/>
    <property type="match status" value="1"/>
</dbReference>
<dbReference type="Gene3D" id="3.20.20.140">
    <property type="entry name" value="Metal-dependent hydrolases"/>
    <property type="match status" value="1"/>
</dbReference>
<evidence type="ECO:0000313" key="4">
    <source>
        <dbReference type="EMBL" id="MDR5904505.1"/>
    </source>
</evidence>
<dbReference type="InterPro" id="IPR001130">
    <property type="entry name" value="TatD-like"/>
</dbReference>
<dbReference type="Proteomes" id="UP001251374">
    <property type="component" value="Unassembled WGS sequence"/>
</dbReference>
<evidence type="ECO:0000256" key="1">
    <source>
        <dbReference type="ARBA" id="ARBA00009275"/>
    </source>
</evidence>
<sequence length="242" mass="27069">MTVDMHCHLDLYSEPFNIAEECRRRGTYVLSVTTTPKAWNGTSKLAEDAPRIQTALGLHPQLAHQRRNEVELFDALISQARYVGEVGLDGGKGFKEHWQVQISVFRHILRSVHRNGGRIMSIHSRASAEVVIDEITGINGTPILHWFTGTPAQLKKAIDIGCWFSVGPAMLLTKSGRQLASMMPKDRVLTETDGPFAKSDGKLLMPWDSDLATRQLASLWQLPIELAEYQIKSNLKKLAITQ</sequence>